<comment type="similarity">
    <text evidence="2">Belongs to the oxygen-dependent FAD-linked oxidoreductase family.</text>
</comment>
<dbReference type="Gene3D" id="3.40.462.20">
    <property type="match status" value="1"/>
</dbReference>
<protein>
    <submittedName>
        <fullName evidence="8">FAD-binding protein</fullName>
    </submittedName>
</protein>
<dbReference type="InterPro" id="IPR016169">
    <property type="entry name" value="FAD-bd_PCMH_sub2"/>
</dbReference>
<dbReference type="InterPro" id="IPR016167">
    <property type="entry name" value="FAD-bd_PCMH_sub1"/>
</dbReference>
<feature type="domain" description="FAD-binding PCMH-type" evidence="7">
    <location>
        <begin position="41"/>
        <end position="211"/>
    </location>
</feature>
<gene>
    <name evidence="8" type="ORF">AB0H04_27635</name>
</gene>
<keyword evidence="9" id="KW-1185">Reference proteome</keyword>
<dbReference type="InterPro" id="IPR016166">
    <property type="entry name" value="FAD-bd_PCMH"/>
</dbReference>
<evidence type="ECO:0000259" key="7">
    <source>
        <dbReference type="PROSITE" id="PS51387"/>
    </source>
</evidence>
<reference evidence="8 9" key="1">
    <citation type="submission" date="2024-06" db="EMBL/GenBank/DDBJ databases">
        <title>The Natural Products Discovery Center: Release of the First 8490 Sequenced Strains for Exploring Actinobacteria Biosynthetic Diversity.</title>
        <authorList>
            <person name="Kalkreuter E."/>
            <person name="Kautsar S.A."/>
            <person name="Yang D."/>
            <person name="Bader C.D."/>
            <person name="Teijaro C.N."/>
            <person name="Fluegel L."/>
            <person name="Davis C.M."/>
            <person name="Simpson J.R."/>
            <person name="Lauterbach L."/>
            <person name="Steele A.D."/>
            <person name="Gui C."/>
            <person name="Meng S."/>
            <person name="Li G."/>
            <person name="Viehrig K."/>
            <person name="Ye F."/>
            <person name="Su P."/>
            <person name="Kiefer A.F."/>
            <person name="Nichols A."/>
            <person name="Cepeda A.J."/>
            <person name="Yan W."/>
            <person name="Fan B."/>
            <person name="Jiang Y."/>
            <person name="Adhikari A."/>
            <person name="Zheng C.-J."/>
            <person name="Schuster L."/>
            <person name="Cowan T.M."/>
            <person name="Smanski M.J."/>
            <person name="Chevrette M.G."/>
            <person name="De Carvalho L.P.S."/>
            <person name="Shen B."/>
        </authorList>
    </citation>
    <scope>NUCLEOTIDE SEQUENCE [LARGE SCALE GENOMIC DNA]</scope>
    <source>
        <strain evidence="8 9">NPDC020594</strain>
    </source>
</reference>
<evidence type="ECO:0000256" key="3">
    <source>
        <dbReference type="ARBA" id="ARBA00022630"/>
    </source>
</evidence>
<dbReference type="Pfam" id="PF01565">
    <property type="entry name" value="FAD_binding_4"/>
    <property type="match status" value="1"/>
</dbReference>
<comment type="cofactor">
    <cofactor evidence="1">
        <name>FAD</name>
        <dbReference type="ChEBI" id="CHEBI:57692"/>
    </cofactor>
</comment>
<proteinExistence type="inferred from homology"/>
<organism evidence="8 9">
    <name type="scientific">Streptomyces flaveolus</name>
    <dbReference type="NCBI Taxonomy" id="67297"/>
    <lineage>
        <taxon>Bacteria</taxon>
        <taxon>Bacillati</taxon>
        <taxon>Actinomycetota</taxon>
        <taxon>Actinomycetes</taxon>
        <taxon>Kitasatosporales</taxon>
        <taxon>Streptomycetaceae</taxon>
        <taxon>Streptomyces</taxon>
    </lineage>
</organism>
<dbReference type="SUPFAM" id="SSF56176">
    <property type="entry name" value="FAD-binding/transporter-associated domain-like"/>
    <property type="match status" value="1"/>
</dbReference>
<dbReference type="RefSeq" id="WP_356196596.1">
    <property type="nucleotide sequence ID" value="NZ_JBEXDP010000083.1"/>
</dbReference>
<dbReference type="PROSITE" id="PS51387">
    <property type="entry name" value="FAD_PCMH"/>
    <property type="match status" value="1"/>
</dbReference>
<keyword evidence="3" id="KW-0285">Flavoprotein</keyword>
<dbReference type="InterPro" id="IPR036318">
    <property type="entry name" value="FAD-bd_PCMH-like_sf"/>
</dbReference>
<evidence type="ECO:0000256" key="5">
    <source>
        <dbReference type="ARBA" id="ARBA00023002"/>
    </source>
</evidence>
<dbReference type="Pfam" id="PF08031">
    <property type="entry name" value="BBE"/>
    <property type="match status" value="1"/>
</dbReference>
<dbReference type="InterPro" id="IPR012951">
    <property type="entry name" value="BBE"/>
</dbReference>
<feature type="region of interest" description="Disordered" evidence="6">
    <location>
        <begin position="448"/>
        <end position="472"/>
    </location>
</feature>
<accession>A0ABV3AF67</accession>
<dbReference type="Proteomes" id="UP001551011">
    <property type="component" value="Unassembled WGS sequence"/>
</dbReference>
<evidence type="ECO:0000256" key="2">
    <source>
        <dbReference type="ARBA" id="ARBA00005466"/>
    </source>
</evidence>
<dbReference type="EMBL" id="JBFAEG010000021">
    <property type="protein sequence ID" value="MEU5710600.1"/>
    <property type="molecule type" value="Genomic_DNA"/>
</dbReference>
<keyword evidence="4" id="KW-0274">FAD</keyword>
<dbReference type="InterPro" id="IPR006094">
    <property type="entry name" value="Oxid_FAD_bind_N"/>
</dbReference>
<evidence type="ECO:0000313" key="8">
    <source>
        <dbReference type="EMBL" id="MEU5710600.1"/>
    </source>
</evidence>
<dbReference type="PANTHER" id="PTHR42973:SF39">
    <property type="entry name" value="FAD-BINDING PCMH-TYPE DOMAIN-CONTAINING PROTEIN"/>
    <property type="match status" value="1"/>
</dbReference>
<evidence type="ECO:0000313" key="9">
    <source>
        <dbReference type="Proteomes" id="UP001551011"/>
    </source>
</evidence>
<evidence type="ECO:0000256" key="1">
    <source>
        <dbReference type="ARBA" id="ARBA00001974"/>
    </source>
</evidence>
<sequence length="472" mass="49311">MRNPTPVRAAARELLAQLAPEQVLTDGPGYEQGTRLWNGAVRHRPALIVRPRTPAQVQAAVLAARGNGLPLSVRGGGHDWAGRSLSPDGLVVDLSSMRQVVVDPRARTATVRGGATAGDVVTAADPHGLCPATDTVAGVGMTGLTLAGGYGPLNGRAGLALDNLLAADVVLADGRLVTVDPDREPELYWALRGGGGNFGAVTSLRIRLHPVPHLVAGLITYPLSRAPRVWERLDAFLAAAPDELTVQSGLVSGPDGGPALFLAPVWSGDPDRAEAAVSPLQRLGPPLSAQISPMPLAQMLRLNEQWAPAGRHYAIATRTLTRLTSGATAELAEAAATRTSPLTGIAVHHFHGAATRVPLESTAFGLRRDHFVVEIVAVWQPGDERASRHRAWADATSGALARHALPGGYANLLGPDAHDQTAHAYGPHTGRLLAAKKRYDPDRVFAATPLPTARHGASAHRGTGSARGPEPG</sequence>
<dbReference type="InterPro" id="IPR050416">
    <property type="entry name" value="FAD-linked_Oxidoreductase"/>
</dbReference>
<dbReference type="Gene3D" id="3.30.465.10">
    <property type="match status" value="1"/>
</dbReference>
<keyword evidence="5" id="KW-0560">Oxidoreductase</keyword>
<name>A0ABV3AF67_9ACTN</name>
<comment type="caution">
    <text evidence="8">The sequence shown here is derived from an EMBL/GenBank/DDBJ whole genome shotgun (WGS) entry which is preliminary data.</text>
</comment>
<dbReference type="PANTHER" id="PTHR42973">
    <property type="entry name" value="BINDING OXIDOREDUCTASE, PUTATIVE (AFU_ORTHOLOGUE AFUA_1G17690)-RELATED"/>
    <property type="match status" value="1"/>
</dbReference>
<dbReference type="Gene3D" id="3.30.43.10">
    <property type="entry name" value="Uridine Diphospho-n-acetylenolpyruvylglucosamine Reductase, domain 2"/>
    <property type="match status" value="1"/>
</dbReference>
<evidence type="ECO:0000256" key="6">
    <source>
        <dbReference type="SAM" id="MobiDB-lite"/>
    </source>
</evidence>
<evidence type="ECO:0000256" key="4">
    <source>
        <dbReference type="ARBA" id="ARBA00022827"/>
    </source>
</evidence>